<dbReference type="InterPro" id="IPR001270">
    <property type="entry name" value="ClpA/B"/>
</dbReference>
<dbReference type="GO" id="GO:0005737">
    <property type="term" value="C:cytoplasm"/>
    <property type="evidence" value="ECO:0007669"/>
    <property type="project" value="TreeGrafter"/>
</dbReference>
<feature type="domain" description="ATPase AAA-type core" evidence="4">
    <location>
        <begin position="978"/>
        <end position="1130"/>
    </location>
</feature>
<feature type="domain" description="ClpA/ClpB AAA lid" evidence="5">
    <location>
        <begin position="645"/>
        <end position="714"/>
    </location>
</feature>
<protein>
    <submittedName>
        <fullName evidence="6">ClpB ATPase</fullName>
    </submittedName>
</protein>
<organism evidence="6">
    <name type="scientific">Cryptosporidium canis</name>
    <dbReference type="NCBI Taxonomy" id="195482"/>
    <lineage>
        <taxon>Eukaryota</taxon>
        <taxon>Sar</taxon>
        <taxon>Alveolata</taxon>
        <taxon>Apicomplexa</taxon>
        <taxon>Conoidasida</taxon>
        <taxon>Coccidia</taxon>
        <taxon>Eucoccidiorida</taxon>
        <taxon>Eimeriorina</taxon>
        <taxon>Cryptosporidiidae</taxon>
        <taxon>Cryptosporidium</taxon>
    </lineage>
</organism>
<reference evidence="6" key="1">
    <citation type="submission" date="2022-10" db="EMBL/GenBank/DDBJ databases">
        <title>Adaptive evolution leads to modifications in subtelomeric GC content in a zoonotic Cryptosporidium species.</title>
        <authorList>
            <person name="Li J."/>
            <person name="Feng Y."/>
            <person name="Xiao L."/>
        </authorList>
    </citation>
    <scope>NUCLEOTIDE SEQUENCE</scope>
    <source>
        <strain evidence="6">33844</strain>
    </source>
</reference>
<dbReference type="InterPro" id="IPR050130">
    <property type="entry name" value="ClpA_ClpB"/>
</dbReference>
<feature type="chain" id="PRO_5039660389" evidence="3">
    <location>
        <begin position="30"/>
        <end position="1253"/>
    </location>
</feature>
<comment type="caution">
    <text evidence="6">The sequence shown here is derived from an EMBL/GenBank/DDBJ whole genome shotgun (WGS) entry which is preliminary data.</text>
</comment>
<accession>A0A9D5DHV1</accession>
<dbReference type="GO" id="GO:0005524">
    <property type="term" value="F:ATP binding"/>
    <property type="evidence" value="ECO:0007669"/>
    <property type="project" value="UniProtKB-KW"/>
</dbReference>
<dbReference type="PRINTS" id="PR00300">
    <property type="entry name" value="CLPPROTEASEA"/>
</dbReference>
<dbReference type="Pfam" id="PF07724">
    <property type="entry name" value="AAA_2"/>
    <property type="match status" value="1"/>
</dbReference>
<dbReference type="InterPro" id="IPR041546">
    <property type="entry name" value="ClpA/ClpB_AAA_lid"/>
</dbReference>
<keyword evidence="2" id="KW-0067">ATP-binding</keyword>
<dbReference type="Proteomes" id="UP001067231">
    <property type="component" value="Unassembled WGS sequence"/>
</dbReference>
<keyword evidence="3" id="KW-0732">Signal</keyword>
<evidence type="ECO:0000256" key="3">
    <source>
        <dbReference type="SAM" id="SignalP"/>
    </source>
</evidence>
<sequence>MLMNTLNDKINNYFLFLLCFSFITLLVFAQISESATNEKFQADRSFSPASYGLQSSVDRPTMVDIDTNPDSKYPLNSNGEHVGAIKEQKYSGELHASFFEFLMGIHSGNDIDIERLLFEIVKLAFDGDGNKVLPSLELVDFLRRVVDLSKYSTVTTLDFFLAFISKDGFETNIKHDLKRLQDFSKYISYLIKYNGEPTFNHMLKNSKETLSSIKTRVHSSIWWMEELMNTGEILEYEYQNLMGKTVYSSQPIIGEIVNEINSNEPRAVLSYKLTKQALSDIFGTNMNRAYNKLKRLYGKIIYLQSNKKKVFSPNLLYSIYLSTVIISDLYYQGLSSNILSPGIIFMVLLRDDIEHFPANWEERLTNNGISFGVNELNIKIKDNKYKNPESIILDVSTNEGICNASVIRSHINDVLKKYGIEYFHFMNTVLNRYKTFFFPIANKQFNRETHPAFNPKEKWFFDISELVMEMGVTRAIGFIDEYHLLEISLSRSNLSSAIIVGESILIKRSLVEYLALRIINGNSAVNLRGYRVIQLNFGSLLETCISSKMSIMEQIRKKLDELLEIYGGKVIIFTDDLFSSYETPIGSKRLLDVLKHYIISGTLKVIGSLRDVSYEYVVEKDYEVRNLFNKIKVDQLSGIVSELFISGLRYQLELSAGIFINNDVIRTSIIMCSKYVENCILPDDAIELINSSIAMARNEQFLNFPSAISGIEDYISHSRTGIHVSRIRDYEYNSTTELNRSRLLETLRMNLRMKNTIMSLSLKIKPYMAKFRYLKTQLYFMMHIYTAFPVVCNATSEENELKILEEREKIIPIFSDELSVSQLTNMYRKNILKYKQANNKSYDESINDVVSAVTESQLDPQFFDNIHLFIKEKQNEVASMKSLILEMAFNYNSPYSPLGMGEIDASHIAFIVSERYGKSINKLLDEVEYRKLPENIKDRISEILSKYIIGQNVAIDYVSFHLGAEMFRDNKNSPRCLTLVGPAGSGKKTFAIALQTTLIESKMLFFDFSYDITLYSHLKTLNSREFSDIDSSKRLLGDNQTTGIIPDSLRQSSSTVFLFEDIENAHPEVIRLILDIIQNKDNISQKVGALGKCTFILTTKVGSEIIVNNPDKIDTIKIRINVIKKLRETFGSGFARVIQNIVLLKPFTKDETVKILGINFSEYSASLKKNYNITLIQPTLSTLNRIVDMKYSSELGYRPILDYFEKDIKEKVVQFIKKGILKQNTTFKLSIRNNASSDDTDELLIDFTIVKGT</sequence>
<proteinExistence type="predicted"/>
<dbReference type="GO" id="GO:0016887">
    <property type="term" value="F:ATP hydrolysis activity"/>
    <property type="evidence" value="ECO:0007669"/>
    <property type="project" value="InterPro"/>
</dbReference>
<dbReference type="SUPFAM" id="SSF52540">
    <property type="entry name" value="P-loop containing nucleoside triphosphate hydrolases"/>
    <property type="match status" value="2"/>
</dbReference>
<name>A0A9D5DHV1_9CRYT</name>
<dbReference type="Pfam" id="PF17871">
    <property type="entry name" value="AAA_lid_9"/>
    <property type="match status" value="1"/>
</dbReference>
<keyword evidence="1" id="KW-0547">Nucleotide-binding</keyword>
<dbReference type="PANTHER" id="PTHR11638:SF18">
    <property type="entry name" value="HEAT SHOCK PROTEIN 104"/>
    <property type="match status" value="1"/>
</dbReference>
<dbReference type="InterPro" id="IPR003959">
    <property type="entry name" value="ATPase_AAA_core"/>
</dbReference>
<dbReference type="GO" id="GO:0034605">
    <property type="term" value="P:cellular response to heat"/>
    <property type="evidence" value="ECO:0007669"/>
    <property type="project" value="TreeGrafter"/>
</dbReference>
<gene>
    <name evidence="6" type="ORF">OJ253_905</name>
</gene>
<dbReference type="OrthoDB" id="47330at2759"/>
<dbReference type="AlphaFoldDB" id="A0A9D5DHV1"/>
<dbReference type="Gene3D" id="3.40.50.300">
    <property type="entry name" value="P-loop containing nucleotide triphosphate hydrolases"/>
    <property type="match status" value="2"/>
</dbReference>
<evidence type="ECO:0000313" key="6">
    <source>
        <dbReference type="EMBL" id="KAJ1611217.1"/>
    </source>
</evidence>
<dbReference type="InterPro" id="IPR027417">
    <property type="entry name" value="P-loop_NTPase"/>
</dbReference>
<dbReference type="PANTHER" id="PTHR11638">
    <property type="entry name" value="ATP-DEPENDENT CLP PROTEASE"/>
    <property type="match status" value="1"/>
</dbReference>
<evidence type="ECO:0000259" key="5">
    <source>
        <dbReference type="Pfam" id="PF17871"/>
    </source>
</evidence>
<feature type="signal peptide" evidence="3">
    <location>
        <begin position="1"/>
        <end position="29"/>
    </location>
</feature>
<dbReference type="EMBL" id="JAPCXC010000017">
    <property type="protein sequence ID" value="KAJ1611217.1"/>
    <property type="molecule type" value="Genomic_DNA"/>
</dbReference>
<evidence type="ECO:0000256" key="2">
    <source>
        <dbReference type="ARBA" id="ARBA00022840"/>
    </source>
</evidence>
<evidence type="ECO:0000256" key="1">
    <source>
        <dbReference type="ARBA" id="ARBA00022741"/>
    </source>
</evidence>
<evidence type="ECO:0000259" key="4">
    <source>
        <dbReference type="Pfam" id="PF07724"/>
    </source>
</evidence>